<proteinExistence type="predicted"/>
<organism evidence="1 2">
    <name type="scientific">Mycoplasma haemocanis (strain Illinois)</name>
    <dbReference type="NCBI Taxonomy" id="1111676"/>
    <lineage>
        <taxon>Bacteria</taxon>
        <taxon>Bacillati</taxon>
        <taxon>Mycoplasmatota</taxon>
        <taxon>Mollicutes</taxon>
        <taxon>Mycoplasmataceae</taxon>
        <taxon>Mycoplasma</taxon>
    </lineage>
</organism>
<dbReference type="AlphaFoldDB" id="H6N739"/>
<evidence type="ECO:0000313" key="2">
    <source>
        <dbReference type="Proteomes" id="UP000009135"/>
    </source>
</evidence>
<name>H6N739_MYCHN</name>
<dbReference type="HOGENOM" id="CLU_087907_0_0_14"/>
<sequence length="282" mass="32501">MRLISMMIFPTCGGVCAVGWYGFNSLQPKNLREYLEWQGFTLASVENAWKSIIKEHGELAKSIGVNSESDLEKLKTWCVTHLPLSDFSSYIDKASKLCVDNVGTIEAKLVRDGIGLTQFFQDSSDDDKYKTSYAFRKHNLDFLSLISHTPEKGEKFEPAISKYRTWCNSTFKAKPKPDLLKNFQMFCKPKNFTTIRAYLNGKEFLTESKYDSELDVRYRKISDLASYKYDISEFGKEALKEWCEDNLNKSFHDSLSVLDEILPKVIFRCVKDPNSERNQVSM</sequence>
<dbReference type="Proteomes" id="UP000009135">
    <property type="component" value="Chromosome"/>
</dbReference>
<keyword evidence="2" id="KW-1185">Reference proteome</keyword>
<gene>
    <name evidence="1" type="ordered locus">MHC_02995</name>
</gene>
<reference evidence="1 2" key="1">
    <citation type="journal article" date="2012" name="J. Bacteriol.">
        <title>Complete genome sequence of Mycoplasma haemocanis strain Illinois.</title>
        <authorList>
            <person name="do Nascimento N.C."/>
            <person name="Guimaraes A.M."/>
            <person name="Santos A.P."/>
            <person name="Sanmiguel P.J."/>
            <person name="Messick J.B."/>
        </authorList>
    </citation>
    <scope>NUCLEOTIDE SEQUENCE [LARGE SCALE GENOMIC DNA]</scope>
    <source>
        <strain evidence="1 2">Illinois</strain>
    </source>
</reference>
<dbReference type="EMBL" id="CP003199">
    <property type="protein sequence ID" value="AEW45461.2"/>
    <property type="molecule type" value="Genomic_DNA"/>
</dbReference>
<protein>
    <submittedName>
        <fullName evidence="1">Uncharacterized protein</fullName>
    </submittedName>
</protein>
<evidence type="ECO:0000313" key="1">
    <source>
        <dbReference type="EMBL" id="AEW45461.2"/>
    </source>
</evidence>
<dbReference type="KEGG" id="mhe:MHC_02995"/>
<accession>H6N739</accession>